<dbReference type="OrthoDB" id="8400336at2"/>
<dbReference type="EMBL" id="AP013066">
    <property type="protein sequence ID" value="BAN35131.1"/>
    <property type="molecule type" value="Genomic_DNA"/>
</dbReference>
<protein>
    <recommendedName>
        <fullName evidence="3">Prevent-host-death protein</fullName>
    </recommendedName>
</protein>
<keyword evidence="2" id="KW-1185">Reference proteome</keyword>
<dbReference type="Proteomes" id="UP000015559">
    <property type="component" value="Chromosome"/>
</dbReference>
<evidence type="ECO:0000313" key="1">
    <source>
        <dbReference type="EMBL" id="BAN35131.1"/>
    </source>
</evidence>
<reference evidence="1 2" key="1">
    <citation type="journal article" date="2012" name="Appl. Environ. Microbiol.">
        <title>Draft genome sequence of a psychrotolerant sulfur-oxidizing bacterium, Sulfuricella denitrificans skB26, and proteomic insights into cold adaptation.</title>
        <authorList>
            <person name="Watanabe T."/>
            <person name="Kojima H."/>
            <person name="Fukui M."/>
        </authorList>
    </citation>
    <scope>NUCLEOTIDE SEQUENCE [LARGE SCALE GENOMIC DNA]</scope>
    <source>
        <strain evidence="2">skB26</strain>
    </source>
</reference>
<sequence>MKNATIPSLRVEPELRLAAESVLQNGESLSSFVEQSIRASIERRLAQQAFIARGLASRDEAQRTGEYFAAEDVLRELDDMRAHAEAKAST</sequence>
<name>S6AGI8_SULDS</name>
<proteinExistence type="predicted"/>
<evidence type="ECO:0000313" key="2">
    <source>
        <dbReference type="Proteomes" id="UP000015559"/>
    </source>
</evidence>
<evidence type="ECO:0008006" key="3">
    <source>
        <dbReference type="Google" id="ProtNLM"/>
    </source>
</evidence>
<dbReference type="NCBIfam" id="NF041551">
    <property type="entry name" value="YlcI_YnfO_N"/>
    <property type="match status" value="1"/>
</dbReference>
<accession>S6AGI8</accession>
<dbReference type="KEGG" id="sdr:SCD_n01304"/>
<dbReference type="RefSeq" id="WP_009205915.1">
    <property type="nucleotide sequence ID" value="NC_022357.1"/>
</dbReference>
<organism evidence="1 2">
    <name type="scientific">Sulfuricella denitrificans (strain DSM 22764 / NBRC 105220 / skB26)</name>
    <dbReference type="NCBI Taxonomy" id="1163617"/>
    <lineage>
        <taxon>Bacteria</taxon>
        <taxon>Pseudomonadati</taxon>
        <taxon>Pseudomonadota</taxon>
        <taxon>Betaproteobacteria</taxon>
        <taxon>Nitrosomonadales</taxon>
        <taxon>Sulfuricellaceae</taxon>
        <taxon>Sulfuricella</taxon>
    </lineage>
</organism>
<dbReference type="STRING" id="1163617.SCD_n01304"/>
<dbReference type="HOGENOM" id="CLU_173852_0_0_4"/>
<dbReference type="AlphaFoldDB" id="S6AGI8"/>
<dbReference type="eggNOG" id="COG3905">
    <property type="taxonomic scope" value="Bacteria"/>
</dbReference>
<gene>
    <name evidence="1" type="ORF">SCD_n01304</name>
</gene>